<dbReference type="RefSeq" id="WP_147007868.1">
    <property type="nucleotide sequence ID" value="NZ_BJZK01000034.1"/>
</dbReference>
<comment type="caution">
    <text evidence="2">The sequence shown here is derived from an EMBL/GenBank/DDBJ whole genome shotgun (WGS) entry which is preliminary data.</text>
</comment>
<dbReference type="InterPro" id="IPR024079">
    <property type="entry name" value="MetalloPept_cat_dom_sf"/>
</dbReference>
<protein>
    <recommendedName>
        <fullName evidence="4">DUF3108 domain-containing protein</fullName>
    </recommendedName>
</protein>
<gene>
    <name evidence="2" type="ORF">LZY01_22160</name>
</gene>
<feature type="signal peptide" evidence="1">
    <location>
        <begin position="1"/>
        <end position="17"/>
    </location>
</feature>
<proteinExistence type="predicted"/>
<feature type="chain" id="PRO_5045905757" description="DUF3108 domain-containing protein" evidence="1">
    <location>
        <begin position="18"/>
        <end position="183"/>
    </location>
</feature>
<dbReference type="SUPFAM" id="SSF55486">
    <property type="entry name" value="Metalloproteases ('zincins'), catalytic domain"/>
    <property type="match status" value="1"/>
</dbReference>
<name>A0ABQ0WZG4_9LACO</name>
<organism evidence="2 3">
    <name type="scientific">Levilactobacillus zymae</name>
    <dbReference type="NCBI Taxonomy" id="267363"/>
    <lineage>
        <taxon>Bacteria</taxon>
        <taxon>Bacillati</taxon>
        <taxon>Bacillota</taxon>
        <taxon>Bacilli</taxon>
        <taxon>Lactobacillales</taxon>
        <taxon>Lactobacillaceae</taxon>
        <taxon>Levilactobacillus</taxon>
    </lineage>
</organism>
<evidence type="ECO:0000256" key="1">
    <source>
        <dbReference type="SAM" id="SignalP"/>
    </source>
</evidence>
<evidence type="ECO:0000313" key="3">
    <source>
        <dbReference type="Proteomes" id="UP000321794"/>
    </source>
</evidence>
<reference evidence="2 3" key="1">
    <citation type="submission" date="2019-07" db="EMBL/GenBank/DDBJ databases">
        <title>Whole genome shotgun sequence of Lactobacillus zymae NBRC 107157.</title>
        <authorList>
            <person name="Hosoyama A."/>
            <person name="Uohara A."/>
            <person name="Ohji S."/>
            <person name="Ichikawa N."/>
        </authorList>
    </citation>
    <scope>NUCLEOTIDE SEQUENCE [LARGE SCALE GENOMIC DNA]</scope>
    <source>
        <strain evidence="2 3">NBRC 107157</strain>
    </source>
</reference>
<evidence type="ECO:0008006" key="4">
    <source>
        <dbReference type="Google" id="ProtNLM"/>
    </source>
</evidence>
<keyword evidence="1" id="KW-0732">Signal</keyword>
<dbReference type="EMBL" id="BJZK01000034">
    <property type="protein sequence ID" value="GEO73048.1"/>
    <property type="molecule type" value="Genomic_DNA"/>
</dbReference>
<accession>A0ABQ0WZG4</accession>
<evidence type="ECO:0000313" key="2">
    <source>
        <dbReference type="EMBL" id="GEO73048.1"/>
    </source>
</evidence>
<dbReference type="Gene3D" id="3.40.390.10">
    <property type="entry name" value="Collagenase (Catalytic Domain)"/>
    <property type="match status" value="1"/>
</dbReference>
<keyword evidence="3" id="KW-1185">Reference proteome</keyword>
<dbReference type="Proteomes" id="UP000321794">
    <property type="component" value="Unassembled WGS sequence"/>
</dbReference>
<sequence length="183" mass="20140">MALVAVSLGVMTAGLFAGTTTASAKATITPSYAFFPTKTITYNISTSSKYYRGVWKKAVKAWSKNGTLKFKATTKKKAMMRLGAARHLNYKEPGNFRFQSKTIMNTETGETLKVFTKVDGKLDMDYLAKQKLSRTKKVALAVRLMGFMVGLDNSTNGKSVMGDYHTSLAKVDKQGVAYAYRLV</sequence>